<accession>A0A060HHX2</accession>
<dbReference type="KEGG" id="nvn:NVIE_019370"/>
<reference evidence="1 2" key="1">
    <citation type="journal article" date="2014" name="Int. J. Syst. Evol. Microbiol.">
        <title>Nitrososphaera viennensis gen. nov., sp. nov., an aerobic and mesophilic, ammonia-oxidizing archaeon from soil and a member of the archaeal phylum Thaumarchaeota.</title>
        <authorList>
            <person name="Stieglmeier M."/>
            <person name="Klingl A."/>
            <person name="Alves R.J."/>
            <person name="Rittmann S.K."/>
            <person name="Melcher M."/>
            <person name="Leisch N."/>
            <person name="Schleper C."/>
        </authorList>
    </citation>
    <scope>NUCLEOTIDE SEQUENCE [LARGE SCALE GENOMIC DNA]</scope>
    <source>
        <strain evidence="1">EN76</strain>
    </source>
</reference>
<dbReference type="RefSeq" id="WP_258914101.1">
    <property type="nucleotide sequence ID" value="NZ_CP007536.1"/>
</dbReference>
<dbReference type="EMBL" id="CP007536">
    <property type="protein sequence ID" value="AIC16194.1"/>
    <property type="molecule type" value="Genomic_DNA"/>
</dbReference>
<keyword evidence="2" id="KW-1185">Reference proteome</keyword>
<evidence type="ECO:0000313" key="1">
    <source>
        <dbReference type="EMBL" id="AIC16194.1"/>
    </source>
</evidence>
<evidence type="ECO:0000313" key="2">
    <source>
        <dbReference type="Proteomes" id="UP000027093"/>
    </source>
</evidence>
<proteinExistence type="predicted"/>
<dbReference type="GeneID" id="74947185"/>
<sequence length="43" mass="4815">MNLFESISWIALGFAPTFAAMEAAWSMAKWRQAKLLGATQVRL</sequence>
<dbReference type="HOGENOM" id="CLU_206903_0_0_2"/>
<dbReference type="Proteomes" id="UP000027093">
    <property type="component" value="Chromosome"/>
</dbReference>
<dbReference type="AlphaFoldDB" id="A0A060HHX2"/>
<protein>
    <submittedName>
        <fullName evidence="1">Uncharacterized protein</fullName>
    </submittedName>
</protein>
<name>A0A060HHX2_9ARCH</name>
<gene>
    <name evidence="1" type="ORF">NVIE_019370</name>
</gene>
<organism evidence="1 2">
    <name type="scientific">Nitrososphaera viennensis EN76</name>
    <dbReference type="NCBI Taxonomy" id="926571"/>
    <lineage>
        <taxon>Archaea</taxon>
        <taxon>Nitrososphaerota</taxon>
        <taxon>Nitrososphaeria</taxon>
        <taxon>Nitrososphaerales</taxon>
        <taxon>Nitrososphaeraceae</taxon>
        <taxon>Nitrososphaera</taxon>
    </lineage>
</organism>